<dbReference type="AlphaFoldDB" id="A0A8J8C7T8"/>
<dbReference type="RefSeq" id="WP_220586682.1">
    <property type="nucleotide sequence ID" value="NZ_RKLQ01000001.1"/>
</dbReference>
<organism evidence="1 2">
    <name type="scientific">Haloarcula salinisoli</name>
    <dbReference type="NCBI Taxonomy" id="2487746"/>
    <lineage>
        <taxon>Archaea</taxon>
        <taxon>Methanobacteriati</taxon>
        <taxon>Methanobacteriota</taxon>
        <taxon>Stenosarchaea group</taxon>
        <taxon>Halobacteria</taxon>
        <taxon>Halobacteriales</taxon>
        <taxon>Haloarculaceae</taxon>
        <taxon>Haloarcula</taxon>
    </lineage>
</organism>
<evidence type="ECO:0000313" key="2">
    <source>
        <dbReference type="Proteomes" id="UP000783863"/>
    </source>
</evidence>
<dbReference type="EMBL" id="RKLQ01000001">
    <property type="protein sequence ID" value="MBX0302444.1"/>
    <property type="molecule type" value="Genomic_DNA"/>
</dbReference>
<keyword evidence="2" id="KW-1185">Reference proteome</keyword>
<accession>A0A8J8C7T8</accession>
<reference evidence="1" key="1">
    <citation type="submission" date="2021-06" db="EMBL/GenBank/DDBJ databases">
        <title>Halomicroarcula sp. F24A a new haloarchaeum isolated from saline soil.</title>
        <authorList>
            <person name="Duran-Viseras A."/>
            <person name="Sanchez-Porro C."/>
            <person name="Ventosa A."/>
        </authorList>
    </citation>
    <scope>NUCLEOTIDE SEQUENCE</scope>
    <source>
        <strain evidence="1">F24A</strain>
    </source>
</reference>
<proteinExistence type="predicted"/>
<protein>
    <submittedName>
        <fullName evidence="1">Uncharacterized protein</fullName>
    </submittedName>
</protein>
<sequence length="54" mass="5908">MTETGLGIHDHRIVAAAVEDHSVTRWRCLDCAREFDCVTECLSNDCGLASPSNT</sequence>
<name>A0A8J8C7T8_9EURY</name>
<dbReference type="Proteomes" id="UP000783863">
    <property type="component" value="Unassembled WGS sequence"/>
</dbReference>
<evidence type="ECO:0000313" key="1">
    <source>
        <dbReference type="EMBL" id="MBX0302444.1"/>
    </source>
</evidence>
<comment type="caution">
    <text evidence="1">The sequence shown here is derived from an EMBL/GenBank/DDBJ whole genome shotgun (WGS) entry which is preliminary data.</text>
</comment>
<gene>
    <name evidence="1" type="ORF">EGD98_02035</name>
</gene>